<evidence type="ECO:0000313" key="6">
    <source>
        <dbReference type="EMBL" id="KAK0547079.1"/>
    </source>
</evidence>
<dbReference type="InterPro" id="IPR031157">
    <property type="entry name" value="G_TR_CS"/>
</dbReference>
<dbReference type="NCBIfam" id="TIGR00231">
    <property type="entry name" value="small_GTP"/>
    <property type="match status" value="1"/>
</dbReference>
<evidence type="ECO:0000256" key="3">
    <source>
        <dbReference type="ARBA" id="ARBA00023134"/>
    </source>
</evidence>
<gene>
    <name evidence="6" type="primary">MEF2</name>
    <name evidence="6" type="ORF">OC846_005008</name>
</gene>
<dbReference type="GO" id="GO:0005525">
    <property type="term" value="F:GTP binding"/>
    <property type="evidence" value="ECO:0007669"/>
    <property type="project" value="UniProtKB-KW"/>
</dbReference>
<feature type="region of interest" description="Disordered" evidence="4">
    <location>
        <begin position="91"/>
        <end position="131"/>
    </location>
</feature>
<dbReference type="GO" id="GO:0032790">
    <property type="term" value="P:ribosome disassembly"/>
    <property type="evidence" value="ECO:0007669"/>
    <property type="project" value="TreeGrafter"/>
</dbReference>
<protein>
    <submittedName>
        <fullName evidence="6">Ribosome-releasing factor 2, mitochondrial</fullName>
    </submittedName>
</protein>
<dbReference type="Gene3D" id="3.30.230.10">
    <property type="match status" value="1"/>
</dbReference>
<evidence type="ECO:0000256" key="2">
    <source>
        <dbReference type="ARBA" id="ARBA00022917"/>
    </source>
</evidence>
<dbReference type="EMBL" id="JAPDMZ010000172">
    <property type="protein sequence ID" value="KAK0547079.1"/>
    <property type="molecule type" value="Genomic_DNA"/>
</dbReference>
<dbReference type="PROSITE" id="PS51722">
    <property type="entry name" value="G_TR_2"/>
    <property type="match status" value="1"/>
</dbReference>
<keyword evidence="2" id="KW-0648">Protein biosynthesis</keyword>
<dbReference type="InterPro" id="IPR041095">
    <property type="entry name" value="EFG_II"/>
</dbReference>
<dbReference type="InterPro" id="IPR009022">
    <property type="entry name" value="EFG_III"/>
</dbReference>
<evidence type="ECO:0000259" key="5">
    <source>
        <dbReference type="PROSITE" id="PS51722"/>
    </source>
</evidence>
<dbReference type="InterPro" id="IPR035647">
    <property type="entry name" value="EFG_III/V"/>
</dbReference>
<reference evidence="6" key="1">
    <citation type="journal article" date="2023" name="PhytoFront">
        <title>Draft Genome Resources of Seven Strains of Tilletia horrida, Causal Agent of Kernel Smut of Rice.</title>
        <authorList>
            <person name="Khanal S."/>
            <person name="Antony Babu S."/>
            <person name="Zhou X.G."/>
        </authorList>
    </citation>
    <scope>NUCLEOTIDE SEQUENCE</scope>
    <source>
        <strain evidence="6">TX6</strain>
    </source>
</reference>
<feature type="region of interest" description="Disordered" evidence="4">
    <location>
        <begin position="905"/>
        <end position="951"/>
    </location>
</feature>
<dbReference type="CDD" id="cd16262">
    <property type="entry name" value="EFG_III"/>
    <property type="match status" value="1"/>
</dbReference>
<name>A0AAN6GP65_9BASI</name>
<dbReference type="SUPFAM" id="SSF50447">
    <property type="entry name" value="Translation proteins"/>
    <property type="match status" value="1"/>
</dbReference>
<organism evidence="6 7">
    <name type="scientific">Tilletia horrida</name>
    <dbReference type="NCBI Taxonomy" id="155126"/>
    <lineage>
        <taxon>Eukaryota</taxon>
        <taxon>Fungi</taxon>
        <taxon>Dikarya</taxon>
        <taxon>Basidiomycota</taxon>
        <taxon>Ustilaginomycotina</taxon>
        <taxon>Exobasidiomycetes</taxon>
        <taxon>Tilletiales</taxon>
        <taxon>Tilletiaceae</taxon>
        <taxon>Tilletia</taxon>
    </lineage>
</organism>
<dbReference type="GO" id="GO:0003924">
    <property type="term" value="F:GTPase activity"/>
    <property type="evidence" value="ECO:0007669"/>
    <property type="project" value="InterPro"/>
</dbReference>
<dbReference type="CDD" id="cd03713">
    <property type="entry name" value="EFG_mtEFG_C"/>
    <property type="match status" value="1"/>
</dbReference>
<dbReference type="Pfam" id="PF00009">
    <property type="entry name" value="GTP_EFTU"/>
    <property type="match status" value="1"/>
</dbReference>
<proteinExistence type="predicted"/>
<dbReference type="PRINTS" id="PR00315">
    <property type="entry name" value="ELONGATNFCT"/>
</dbReference>
<dbReference type="SUPFAM" id="SSF54980">
    <property type="entry name" value="EF-G C-terminal domain-like"/>
    <property type="match status" value="2"/>
</dbReference>
<dbReference type="Proteomes" id="UP001176517">
    <property type="component" value="Unassembled WGS sequence"/>
</dbReference>
<dbReference type="PANTHER" id="PTHR43261">
    <property type="entry name" value="TRANSLATION ELONGATION FACTOR G-RELATED"/>
    <property type="match status" value="1"/>
</dbReference>
<feature type="compositionally biased region" description="Low complexity" evidence="4">
    <location>
        <begin position="32"/>
        <end position="43"/>
    </location>
</feature>
<dbReference type="InterPro" id="IPR035649">
    <property type="entry name" value="EFG_V"/>
</dbReference>
<dbReference type="InterPro" id="IPR027417">
    <property type="entry name" value="P-loop_NTPase"/>
</dbReference>
<dbReference type="GO" id="GO:0032543">
    <property type="term" value="P:mitochondrial translation"/>
    <property type="evidence" value="ECO:0007669"/>
    <property type="project" value="TreeGrafter"/>
</dbReference>
<dbReference type="SUPFAM" id="SSF52540">
    <property type="entry name" value="P-loop containing nucleoside triphosphate hydrolases"/>
    <property type="match status" value="1"/>
</dbReference>
<evidence type="ECO:0000313" key="7">
    <source>
        <dbReference type="Proteomes" id="UP001176517"/>
    </source>
</evidence>
<feature type="compositionally biased region" description="Low complexity" evidence="4">
    <location>
        <begin position="938"/>
        <end position="951"/>
    </location>
</feature>
<feature type="domain" description="Tr-type G" evidence="5">
    <location>
        <begin position="62"/>
        <end position="408"/>
    </location>
</feature>
<sequence length="1012" mass="106804">MLRTALRRAGVGACCVETRRLGLTNRTHDGSSGRLRSLSTSPPILIASTGPSRSQQDVYEPDLIRNISIIAHIDAGKTTLTERLLLYSQHQSASSSSSDPGSADTASKQAKPATSSSAASIAQPGSVDTGTTVTDFLDAERERGITIQSAAVGPLQWTPSEPSSTSAQEKPSAIYLVDTPGHVDFTIEVERALRVVDGCVVVLDGVEGVEAQTEGVWRQAARYGIRSHIVFINKLDRAGASVSRSLLSLIQRTLHSRPLLLQLPIYSLAPGSSRSGTEDEVLTGLIDLLTLQVLSFSGDANHEVQRVALASSHPLFEHAIRARNRLIETLAEQDESLLERYLDVSEELTGEDVAQQLRAISASEHLRPALRRQTAQGTIIPVLCGAAARNFGVQPLLDAISQYLPSPAEAAAIAAQHGENAAKDGDVSFLPATHGASGGGKNLHPLHQRDLAALAFKVVWDKRRGPITFVRVYSGTLSRTSTLFNTTTQTRERLAKVFLPFADQYVETPALRAGQIGVIMGLRDTRTGDTLIDARNATSALPSSDKSSKKGTTGGGNSVTKTLRLRPIHVPPPVFSMSIEPESKSDEASVTEALSMLVRTDPSLRLDDGSSSDGGFGSAGTGQTVLSGMGELHLEIARERLANEFGVRARMGSVRVSYRETLDGDGPASAEGQGVQVEEVWEKEVGGKKLKAGCTLMVRRLNEQAGEVGDAATGGNKIVVQIDEDVDEDGQDELAQVLAEPTARGHKRAKGGRGSQASPDADGEADEGGSDGVLDSEMMRHAFTMGLIAGLARGPLSSNPLTGLHITLSEPRLFGPDLSPPRALSMAAGAALRRAIKAAAPPAPPSESSETGSGSFGSGAARGRTGARMMEPVMKVRIECDASHMGKVVSDVTAEQAGSVVDVEQPSAEAGNLASSSDGSGSSLEDVKVYIPPDNLGPSSSSPSSSSSLSPSASRNRIIIHALVPLARLVSYSSRLRALTGGMGTFTMELHGFAQTSQEREKQILRELGKAF</sequence>
<dbReference type="InterPro" id="IPR000640">
    <property type="entry name" value="EFG_V-like"/>
</dbReference>
<accession>A0AAN6GP65</accession>
<dbReference type="InterPro" id="IPR005225">
    <property type="entry name" value="Small_GTP-bd"/>
</dbReference>
<keyword evidence="3" id="KW-0342">GTP-binding</keyword>
<keyword evidence="7" id="KW-1185">Reference proteome</keyword>
<dbReference type="Gene3D" id="3.30.70.240">
    <property type="match status" value="1"/>
</dbReference>
<dbReference type="Pfam" id="PF14492">
    <property type="entry name" value="EFG_III"/>
    <property type="match status" value="1"/>
</dbReference>
<dbReference type="GO" id="GO:0005739">
    <property type="term" value="C:mitochondrion"/>
    <property type="evidence" value="ECO:0007669"/>
    <property type="project" value="TreeGrafter"/>
</dbReference>
<dbReference type="Pfam" id="PF22042">
    <property type="entry name" value="EF-G_D2"/>
    <property type="match status" value="1"/>
</dbReference>
<feature type="region of interest" description="Disordered" evidence="4">
    <location>
        <begin position="24"/>
        <end position="56"/>
    </location>
</feature>
<dbReference type="InterPro" id="IPR009000">
    <property type="entry name" value="Transl_B-barrel_sf"/>
</dbReference>
<feature type="region of interest" description="Disordered" evidence="4">
    <location>
        <begin position="837"/>
        <end position="868"/>
    </location>
</feature>
<dbReference type="InterPro" id="IPR014721">
    <property type="entry name" value="Ribsml_uS5_D2-typ_fold_subgr"/>
</dbReference>
<dbReference type="Gene3D" id="3.30.70.870">
    <property type="entry name" value="Elongation Factor G (Translational Gtpase), domain 3"/>
    <property type="match status" value="1"/>
</dbReference>
<dbReference type="Gene3D" id="2.40.30.10">
    <property type="entry name" value="Translation factors"/>
    <property type="match status" value="1"/>
</dbReference>
<feature type="region of interest" description="Disordered" evidence="4">
    <location>
        <begin position="148"/>
        <end position="170"/>
    </location>
</feature>
<evidence type="ECO:0000256" key="1">
    <source>
        <dbReference type="ARBA" id="ARBA00022741"/>
    </source>
</evidence>
<dbReference type="PANTHER" id="PTHR43261:SF1">
    <property type="entry name" value="RIBOSOME-RELEASING FACTOR 2, MITOCHONDRIAL"/>
    <property type="match status" value="1"/>
</dbReference>
<dbReference type="PROSITE" id="PS00301">
    <property type="entry name" value="G_TR_1"/>
    <property type="match status" value="1"/>
</dbReference>
<dbReference type="Pfam" id="PF00679">
    <property type="entry name" value="EFG_C"/>
    <property type="match status" value="1"/>
</dbReference>
<feature type="region of interest" description="Disordered" evidence="4">
    <location>
        <begin position="739"/>
        <end position="773"/>
    </location>
</feature>
<dbReference type="Gene3D" id="3.40.50.300">
    <property type="entry name" value="P-loop containing nucleotide triphosphate hydrolases"/>
    <property type="match status" value="1"/>
</dbReference>
<dbReference type="AlphaFoldDB" id="A0AAN6GP65"/>
<dbReference type="InterPro" id="IPR000795">
    <property type="entry name" value="T_Tr_GTP-bd_dom"/>
</dbReference>
<dbReference type="InterPro" id="IPR053905">
    <property type="entry name" value="EF-G-like_DII"/>
</dbReference>
<feature type="compositionally biased region" description="Polar residues" evidence="4">
    <location>
        <begin position="157"/>
        <end position="169"/>
    </location>
</feature>
<feature type="region of interest" description="Disordered" evidence="4">
    <location>
        <begin position="535"/>
        <end position="560"/>
    </location>
</feature>
<evidence type="ECO:0000256" key="4">
    <source>
        <dbReference type="SAM" id="MobiDB-lite"/>
    </source>
</evidence>
<keyword evidence="1" id="KW-0547">Nucleotide-binding</keyword>
<comment type="caution">
    <text evidence="6">The sequence shown here is derived from an EMBL/GenBank/DDBJ whole genome shotgun (WGS) entry which is preliminary data.</text>
</comment>
<feature type="compositionally biased region" description="Low complexity" evidence="4">
    <location>
        <begin position="91"/>
        <end position="107"/>
    </location>
</feature>
<dbReference type="SMART" id="SM00838">
    <property type="entry name" value="EFG_C"/>
    <property type="match status" value="1"/>
</dbReference>